<proteinExistence type="predicted"/>
<evidence type="ECO:0000313" key="4">
    <source>
        <dbReference type="Proteomes" id="UP001501295"/>
    </source>
</evidence>
<feature type="transmembrane region" description="Helical" evidence="2">
    <location>
        <begin position="31"/>
        <end position="56"/>
    </location>
</feature>
<name>A0ABP8WCB8_9MICO</name>
<dbReference type="RefSeq" id="WP_345377094.1">
    <property type="nucleotide sequence ID" value="NZ_BAABLM010000010.1"/>
</dbReference>
<keyword evidence="2" id="KW-0472">Membrane</keyword>
<evidence type="ECO:0000256" key="2">
    <source>
        <dbReference type="SAM" id="Phobius"/>
    </source>
</evidence>
<keyword evidence="4" id="KW-1185">Reference proteome</keyword>
<dbReference type="Proteomes" id="UP001501295">
    <property type="component" value="Unassembled WGS sequence"/>
</dbReference>
<keyword evidence="2" id="KW-0812">Transmembrane</keyword>
<feature type="region of interest" description="Disordered" evidence="1">
    <location>
        <begin position="1"/>
        <end position="24"/>
    </location>
</feature>
<evidence type="ECO:0000256" key="1">
    <source>
        <dbReference type="SAM" id="MobiDB-lite"/>
    </source>
</evidence>
<accession>A0ABP8WCB8</accession>
<sequence length="391" mass="37980">MSQPNRSARPSAPPEHPTLSSARLRRRRPRLASFAPVAVGPVVALGLIALTVTIALTACTQQKSATSGSSTGSGTGQPTWTSLLSAPVPALCGNRAGTLKRGLETGATSSGAGTVRLAQDIIAAGTARNPKTATAPTSAAITSQPTGTAVIAAVVQCTRGGLEYPDTVVFWDRGMHVVASADLLDFAPGPVGVVQDVSVSSAGFHVRWVAGVGAGSTAGARAGAGAAGTATATSGQPLSAEASFQIAGGRPVSGDLRVADGHQAVEADVAAAVEKNAAAVVGTESARTQLADLVKSGVTFAPGTARCSGVVPPADSAAGAGGDGAAGAGSAGAGGAGSESSVTLATPLSGPTVACTADLASDSSHAPGSVSFRLIFAAWNDYVLTSAALAP</sequence>
<protein>
    <submittedName>
        <fullName evidence="3">Uncharacterized protein</fullName>
    </submittedName>
</protein>
<reference evidence="4" key="1">
    <citation type="journal article" date="2019" name="Int. J. Syst. Evol. Microbiol.">
        <title>The Global Catalogue of Microorganisms (GCM) 10K type strain sequencing project: providing services to taxonomists for standard genome sequencing and annotation.</title>
        <authorList>
            <consortium name="The Broad Institute Genomics Platform"/>
            <consortium name="The Broad Institute Genome Sequencing Center for Infectious Disease"/>
            <person name="Wu L."/>
            <person name="Ma J."/>
        </authorList>
    </citation>
    <scope>NUCLEOTIDE SEQUENCE [LARGE SCALE GENOMIC DNA]</scope>
    <source>
        <strain evidence="4">JCM 18956</strain>
    </source>
</reference>
<keyword evidence="2" id="KW-1133">Transmembrane helix</keyword>
<organism evidence="3 4">
    <name type="scientific">Frondihabitans cladoniiphilus</name>
    <dbReference type="NCBI Taxonomy" id="715785"/>
    <lineage>
        <taxon>Bacteria</taxon>
        <taxon>Bacillati</taxon>
        <taxon>Actinomycetota</taxon>
        <taxon>Actinomycetes</taxon>
        <taxon>Micrococcales</taxon>
        <taxon>Microbacteriaceae</taxon>
        <taxon>Frondihabitans</taxon>
    </lineage>
</organism>
<comment type="caution">
    <text evidence="3">The sequence shown here is derived from an EMBL/GenBank/DDBJ whole genome shotgun (WGS) entry which is preliminary data.</text>
</comment>
<gene>
    <name evidence="3" type="ORF">GCM10025780_33700</name>
</gene>
<evidence type="ECO:0000313" key="3">
    <source>
        <dbReference type="EMBL" id="GAA4684776.1"/>
    </source>
</evidence>
<dbReference type="EMBL" id="BAABLM010000010">
    <property type="protein sequence ID" value="GAA4684776.1"/>
    <property type="molecule type" value="Genomic_DNA"/>
</dbReference>